<evidence type="ECO:0000313" key="1">
    <source>
        <dbReference type="EMBL" id="NMO94696.1"/>
    </source>
</evidence>
<protein>
    <submittedName>
        <fullName evidence="1">Uncharacterized protein</fullName>
    </submittedName>
</protein>
<keyword evidence="2" id="KW-1185">Reference proteome</keyword>
<name>A0A848M2A8_PAELE</name>
<comment type="caution">
    <text evidence="1">The sequence shown here is derived from an EMBL/GenBank/DDBJ whole genome shotgun (WGS) entry which is preliminary data.</text>
</comment>
<dbReference type="Proteomes" id="UP000565468">
    <property type="component" value="Unassembled WGS sequence"/>
</dbReference>
<accession>A0A848M2A8</accession>
<organism evidence="1 2">
    <name type="scientific">Paenibacillus lemnae</name>
    <dbReference type="NCBI Taxonomy" id="1330551"/>
    <lineage>
        <taxon>Bacteria</taxon>
        <taxon>Bacillati</taxon>
        <taxon>Bacillota</taxon>
        <taxon>Bacilli</taxon>
        <taxon>Bacillales</taxon>
        <taxon>Paenibacillaceae</taxon>
        <taxon>Paenibacillus</taxon>
    </lineage>
</organism>
<gene>
    <name evidence="1" type="ORF">HII30_02685</name>
</gene>
<sequence length="103" mass="11296">MSELNSISTKRLRQILDPSHPLCREDIIWVLHYVQKKVASKDPALQDLSKPQLLQSYAGYCQTVMSLLGGTRPVHSGSDEIRACLLDIVNGLGGVILPINPSS</sequence>
<dbReference type="AlphaFoldDB" id="A0A848M2A8"/>
<dbReference type="EMBL" id="JABBPN010000002">
    <property type="protein sequence ID" value="NMO94696.1"/>
    <property type="molecule type" value="Genomic_DNA"/>
</dbReference>
<dbReference type="RefSeq" id="WP_169503394.1">
    <property type="nucleotide sequence ID" value="NZ_JABBPN010000002.1"/>
</dbReference>
<proteinExistence type="predicted"/>
<reference evidence="1 2" key="1">
    <citation type="submission" date="2020-04" db="EMBL/GenBank/DDBJ databases">
        <title>Paenibacillus algicola sp. nov., a novel marine bacterium producing alginate lyase.</title>
        <authorList>
            <person name="Huang H."/>
        </authorList>
    </citation>
    <scope>NUCLEOTIDE SEQUENCE [LARGE SCALE GENOMIC DNA]</scope>
    <source>
        <strain evidence="1 2">L7-75</strain>
    </source>
</reference>
<evidence type="ECO:0000313" key="2">
    <source>
        <dbReference type="Proteomes" id="UP000565468"/>
    </source>
</evidence>